<accession>A0ACC2FN01</accession>
<name>A0ACC2FN01_DALPE</name>
<dbReference type="EMBL" id="CM055752">
    <property type="protein sequence ID" value="KAJ7992711.1"/>
    <property type="molecule type" value="Genomic_DNA"/>
</dbReference>
<organism evidence="1 2">
    <name type="scientific">Dallia pectoralis</name>
    <name type="common">Alaska blackfish</name>
    <dbReference type="NCBI Taxonomy" id="75939"/>
    <lineage>
        <taxon>Eukaryota</taxon>
        <taxon>Metazoa</taxon>
        <taxon>Chordata</taxon>
        <taxon>Craniata</taxon>
        <taxon>Vertebrata</taxon>
        <taxon>Euteleostomi</taxon>
        <taxon>Actinopterygii</taxon>
        <taxon>Neopterygii</taxon>
        <taxon>Teleostei</taxon>
        <taxon>Protacanthopterygii</taxon>
        <taxon>Esociformes</taxon>
        <taxon>Umbridae</taxon>
        <taxon>Dallia</taxon>
    </lineage>
</organism>
<evidence type="ECO:0000313" key="1">
    <source>
        <dbReference type="EMBL" id="KAJ7992711.1"/>
    </source>
</evidence>
<keyword evidence="2" id="KW-1185">Reference proteome</keyword>
<comment type="caution">
    <text evidence="1">The sequence shown here is derived from an EMBL/GenBank/DDBJ whole genome shotgun (WGS) entry which is preliminary data.</text>
</comment>
<protein>
    <submittedName>
        <fullName evidence="1">Uncharacterized protein</fullName>
    </submittedName>
</protein>
<sequence>MAPVSAAERQRQCRARRNADLESKKKHLQKERERWRKKKDSRKSINELNERDKRKRRKLWREHQRTSRLKKKAMKDMPDRIPQVPSTMRIHQVVTTSPGPMLYRDVSCMCTVDKILQCTCYDTKAFSFNTPSTPKTEEIEWGPEVIQKWCVIKYDGGLYPGIITAIDEVQVQVRCMHHVGMNRFCWPNREDMIWYTFNDVICFIPPPQPVTTRHREIQRDIWAKLVENKD</sequence>
<evidence type="ECO:0000313" key="2">
    <source>
        <dbReference type="Proteomes" id="UP001157502"/>
    </source>
</evidence>
<reference evidence="1" key="1">
    <citation type="submission" date="2021-05" db="EMBL/GenBank/DDBJ databases">
        <authorList>
            <person name="Pan Q."/>
            <person name="Jouanno E."/>
            <person name="Zahm M."/>
            <person name="Klopp C."/>
            <person name="Cabau C."/>
            <person name="Louis A."/>
            <person name="Berthelot C."/>
            <person name="Parey E."/>
            <person name="Roest Crollius H."/>
            <person name="Montfort J."/>
            <person name="Robinson-Rechavi M."/>
            <person name="Bouchez O."/>
            <person name="Lampietro C."/>
            <person name="Lopez Roques C."/>
            <person name="Donnadieu C."/>
            <person name="Postlethwait J."/>
            <person name="Bobe J."/>
            <person name="Dillon D."/>
            <person name="Chandos A."/>
            <person name="von Hippel F."/>
            <person name="Guiguen Y."/>
        </authorList>
    </citation>
    <scope>NUCLEOTIDE SEQUENCE</scope>
    <source>
        <strain evidence="1">YG-Jan2019</strain>
    </source>
</reference>
<gene>
    <name evidence="1" type="ORF">DPEC_G00281510</name>
</gene>
<proteinExistence type="predicted"/>
<dbReference type="Proteomes" id="UP001157502">
    <property type="component" value="Chromosome 25"/>
</dbReference>